<proteinExistence type="predicted"/>
<dbReference type="PANTHER" id="PTHR45823">
    <property type="entry name" value="T-SNARE COILED-COIL HOMOLOGY DOMAIN-CONTAINING PROTEIN"/>
    <property type="match status" value="1"/>
</dbReference>
<gene>
    <name evidence="2" type="ORF">DPMN_012528</name>
</gene>
<name>A0A9D4N863_DREPO</name>
<reference evidence="2" key="2">
    <citation type="submission" date="2020-11" db="EMBL/GenBank/DDBJ databases">
        <authorList>
            <person name="McCartney M.A."/>
            <person name="Auch B."/>
            <person name="Kono T."/>
            <person name="Mallez S."/>
            <person name="Becker A."/>
            <person name="Gohl D.M."/>
            <person name="Silverstein K.A.T."/>
            <person name="Koren S."/>
            <person name="Bechman K.B."/>
            <person name="Herman A."/>
            <person name="Abrahante J.E."/>
            <person name="Garbe J."/>
        </authorList>
    </citation>
    <scope>NUCLEOTIDE SEQUENCE</scope>
    <source>
        <strain evidence="2">Duluth1</strain>
        <tissue evidence="2">Whole animal</tissue>
    </source>
</reference>
<reference evidence="2" key="1">
    <citation type="journal article" date="2019" name="bioRxiv">
        <title>The Genome of the Zebra Mussel, Dreissena polymorpha: A Resource for Invasive Species Research.</title>
        <authorList>
            <person name="McCartney M.A."/>
            <person name="Auch B."/>
            <person name="Kono T."/>
            <person name="Mallez S."/>
            <person name="Zhang Y."/>
            <person name="Obille A."/>
            <person name="Becker A."/>
            <person name="Abrahante J.E."/>
            <person name="Garbe J."/>
            <person name="Badalamenti J.P."/>
            <person name="Herman A."/>
            <person name="Mangelson H."/>
            <person name="Liachko I."/>
            <person name="Sullivan S."/>
            <person name="Sone E.D."/>
            <person name="Koren S."/>
            <person name="Silverstein K.A.T."/>
            <person name="Beckman K.B."/>
            <person name="Gohl D.M."/>
        </authorList>
    </citation>
    <scope>NUCLEOTIDE SEQUENCE</scope>
    <source>
        <strain evidence="2">Duluth1</strain>
        <tissue evidence="2">Whole animal</tissue>
    </source>
</reference>
<sequence>MRTGLCTPVPERETPVLQSKPNDFEGNFTLKKTPLNPLSIVKAATYDGQSSWRDYRAHFETCAEIKQWDYKDKGLHLAVSLRGKAQGVLGNLAHNSKDYDSLLQALGRTFGAS</sequence>
<dbReference type="PANTHER" id="PTHR45823:SF1">
    <property type="entry name" value="T-SNARE COILED-COIL HOMOLOGY DOMAIN-CONTAINING PROTEIN"/>
    <property type="match status" value="1"/>
</dbReference>
<dbReference type="Proteomes" id="UP000828390">
    <property type="component" value="Unassembled WGS sequence"/>
</dbReference>
<accession>A0A9D4N863</accession>
<evidence type="ECO:0000256" key="1">
    <source>
        <dbReference type="SAM" id="MobiDB-lite"/>
    </source>
</evidence>
<organism evidence="2 3">
    <name type="scientific">Dreissena polymorpha</name>
    <name type="common">Zebra mussel</name>
    <name type="synonym">Mytilus polymorpha</name>
    <dbReference type="NCBI Taxonomy" id="45954"/>
    <lineage>
        <taxon>Eukaryota</taxon>
        <taxon>Metazoa</taxon>
        <taxon>Spiralia</taxon>
        <taxon>Lophotrochozoa</taxon>
        <taxon>Mollusca</taxon>
        <taxon>Bivalvia</taxon>
        <taxon>Autobranchia</taxon>
        <taxon>Heteroconchia</taxon>
        <taxon>Euheterodonta</taxon>
        <taxon>Imparidentia</taxon>
        <taxon>Neoheterodontei</taxon>
        <taxon>Myida</taxon>
        <taxon>Dreissenoidea</taxon>
        <taxon>Dreissenidae</taxon>
        <taxon>Dreissena</taxon>
    </lineage>
</organism>
<protein>
    <submittedName>
        <fullName evidence="2">Uncharacterized protein</fullName>
    </submittedName>
</protein>
<feature type="region of interest" description="Disordered" evidence="1">
    <location>
        <begin position="1"/>
        <end position="22"/>
    </location>
</feature>
<evidence type="ECO:0000313" key="3">
    <source>
        <dbReference type="Proteomes" id="UP000828390"/>
    </source>
</evidence>
<comment type="caution">
    <text evidence="2">The sequence shown here is derived from an EMBL/GenBank/DDBJ whole genome shotgun (WGS) entry which is preliminary data.</text>
</comment>
<evidence type="ECO:0000313" key="2">
    <source>
        <dbReference type="EMBL" id="KAH3888492.1"/>
    </source>
</evidence>
<dbReference type="EMBL" id="JAIWYP010000001">
    <property type="protein sequence ID" value="KAH3888492.1"/>
    <property type="molecule type" value="Genomic_DNA"/>
</dbReference>
<dbReference type="AlphaFoldDB" id="A0A9D4N863"/>
<keyword evidence="3" id="KW-1185">Reference proteome</keyword>